<comment type="subcellular location">
    <subcellularLocation>
        <location evidence="1">Membrane</location>
    </subcellularLocation>
</comment>
<evidence type="ECO:0000259" key="4">
    <source>
        <dbReference type="SMART" id="SM00409"/>
    </source>
</evidence>
<dbReference type="PANTHER" id="PTHR11860">
    <property type="entry name" value="POLYMERIC-IMMUNOGLOBULIN RECEPTOR"/>
    <property type="match status" value="1"/>
</dbReference>
<organism evidence="5 6">
    <name type="scientific">Albula goreensis</name>
    <dbReference type="NCBI Taxonomy" id="1534307"/>
    <lineage>
        <taxon>Eukaryota</taxon>
        <taxon>Metazoa</taxon>
        <taxon>Chordata</taxon>
        <taxon>Craniata</taxon>
        <taxon>Vertebrata</taxon>
        <taxon>Euteleostomi</taxon>
        <taxon>Actinopterygii</taxon>
        <taxon>Neopterygii</taxon>
        <taxon>Teleostei</taxon>
        <taxon>Albuliformes</taxon>
        <taxon>Albulidae</taxon>
        <taxon>Albula</taxon>
    </lineage>
</organism>
<evidence type="ECO:0000313" key="6">
    <source>
        <dbReference type="Proteomes" id="UP000829720"/>
    </source>
</evidence>
<dbReference type="InterPro" id="IPR013783">
    <property type="entry name" value="Ig-like_fold"/>
</dbReference>
<accession>A0A8T3CUJ2</accession>
<keyword evidence="3" id="KW-0472">Membrane</keyword>
<gene>
    <name evidence="5" type="ORF">AGOR_G00174640</name>
</gene>
<reference evidence="5" key="1">
    <citation type="submission" date="2021-01" db="EMBL/GenBank/DDBJ databases">
        <authorList>
            <person name="Zahm M."/>
            <person name="Roques C."/>
            <person name="Cabau C."/>
            <person name="Klopp C."/>
            <person name="Donnadieu C."/>
            <person name="Jouanno E."/>
            <person name="Lampietro C."/>
            <person name="Louis A."/>
            <person name="Herpin A."/>
            <person name="Echchiki A."/>
            <person name="Berthelot C."/>
            <person name="Parey E."/>
            <person name="Roest-Crollius H."/>
            <person name="Braasch I."/>
            <person name="Postlethwait J."/>
            <person name="Bobe J."/>
            <person name="Montfort J."/>
            <person name="Bouchez O."/>
            <person name="Begum T."/>
            <person name="Mejri S."/>
            <person name="Adams A."/>
            <person name="Chen W.-J."/>
            <person name="Guiguen Y."/>
        </authorList>
    </citation>
    <scope>NUCLEOTIDE SEQUENCE</scope>
    <source>
        <tissue evidence="5">Blood</tissue>
    </source>
</reference>
<protein>
    <recommendedName>
        <fullName evidence="4">Immunoglobulin domain-containing protein</fullName>
    </recommendedName>
</protein>
<dbReference type="InterPro" id="IPR036179">
    <property type="entry name" value="Ig-like_dom_sf"/>
</dbReference>
<evidence type="ECO:0000256" key="3">
    <source>
        <dbReference type="ARBA" id="ARBA00023136"/>
    </source>
</evidence>
<dbReference type="OrthoDB" id="284782at2759"/>
<dbReference type="Gene3D" id="2.60.40.10">
    <property type="entry name" value="Immunoglobulins"/>
    <property type="match status" value="1"/>
</dbReference>
<dbReference type="Proteomes" id="UP000829720">
    <property type="component" value="Unassembled WGS sequence"/>
</dbReference>
<dbReference type="SUPFAM" id="SSF48726">
    <property type="entry name" value="Immunoglobulin"/>
    <property type="match status" value="1"/>
</dbReference>
<sequence length="219" mass="24170">MDCHGTVKDKYDATAGNSVMKTIIVLIVTLTGAHGKVIVSGPKKVTGLVGHTVNVPCTYNMLYVENVKYWCRGTLRSQCHKKASTDGSVVDSRVSILDNKLKGVFHITIKSLMKEDTGYYQCVISRHFFFIDDSHDVYLNVSTDEDVQVSPSPKPNTGDLSVCKVWTVIRWCLFVVMLACCSTVTWWKRVSRNNSLPAAANTLQGSNLNQEPPQAANAP</sequence>
<comment type="caution">
    <text evidence="5">The sequence shown here is derived from an EMBL/GenBank/DDBJ whole genome shotgun (WGS) entry which is preliminary data.</text>
</comment>
<name>A0A8T3CUJ2_9TELE</name>
<dbReference type="GO" id="GO:0004888">
    <property type="term" value="F:transmembrane signaling receptor activity"/>
    <property type="evidence" value="ECO:0007669"/>
    <property type="project" value="TreeGrafter"/>
</dbReference>
<dbReference type="SMART" id="SM00409">
    <property type="entry name" value="IG"/>
    <property type="match status" value="1"/>
</dbReference>
<evidence type="ECO:0000256" key="2">
    <source>
        <dbReference type="ARBA" id="ARBA00022692"/>
    </source>
</evidence>
<evidence type="ECO:0000313" key="5">
    <source>
        <dbReference type="EMBL" id="KAI1889009.1"/>
    </source>
</evidence>
<dbReference type="GO" id="GO:0005886">
    <property type="term" value="C:plasma membrane"/>
    <property type="evidence" value="ECO:0007669"/>
    <property type="project" value="TreeGrafter"/>
</dbReference>
<proteinExistence type="predicted"/>
<dbReference type="PANTHER" id="PTHR11860:SF111">
    <property type="entry name" value="IMMUNOGLOBULIN SUBTYPE DOMAIN-CONTAINING PROTEIN"/>
    <property type="match status" value="1"/>
</dbReference>
<keyword evidence="6" id="KW-1185">Reference proteome</keyword>
<evidence type="ECO:0000256" key="1">
    <source>
        <dbReference type="ARBA" id="ARBA00004370"/>
    </source>
</evidence>
<keyword evidence="2" id="KW-0812">Transmembrane</keyword>
<dbReference type="AlphaFoldDB" id="A0A8T3CUJ2"/>
<feature type="domain" description="Immunoglobulin" evidence="4">
    <location>
        <begin position="42"/>
        <end position="142"/>
    </location>
</feature>
<dbReference type="InterPro" id="IPR013106">
    <property type="entry name" value="Ig_V-set"/>
</dbReference>
<dbReference type="InterPro" id="IPR050671">
    <property type="entry name" value="CD300_family_receptors"/>
</dbReference>
<dbReference type="EMBL" id="JAERUA010000016">
    <property type="protein sequence ID" value="KAI1889009.1"/>
    <property type="molecule type" value="Genomic_DNA"/>
</dbReference>
<dbReference type="InterPro" id="IPR003599">
    <property type="entry name" value="Ig_sub"/>
</dbReference>
<dbReference type="Pfam" id="PF07686">
    <property type="entry name" value="V-set"/>
    <property type="match status" value="1"/>
</dbReference>